<proteinExistence type="predicted"/>
<organism evidence="1 2">
    <name type="scientific">Micromonospora nigra</name>
    <dbReference type="NCBI Taxonomy" id="145857"/>
    <lineage>
        <taxon>Bacteria</taxon>
        <taxon>Bacillati</taxon>
        <taxon>Actinomycetota</taxon>
        <taxon>Actinomycetes</taxon>
        <taxon>Micromonosporales</taxon>
        <taxon>Micromonosporaceae</taxon>
        <taxon>Micromonospora</taxon>
    </lineage>
</organism>
<dbReference type="EMBL" id="FMHT01000003">
    <property type="protein sequence ID" value="SCL32875.1"/>
    <property type="molecule type" value="Genomic_DNA"/>
</dbReference>
<name>A0A1C6SUR0_9ACTN</name>
<accession>A0A1C6SUR0</accession>
<sequence>MDVFETDSFPTAPDARADYDWLDFDARDVLDESYADDLRAALTGLPARPGTLR</sequence>
<dbReference type="AlphaFoldDB" id="A0A1C6SUR0"/>
<dbReference type="Proteomes" id="UP000199699">
    <property type="component" value="Unassembled WGS sequence"/>
</dbReference>
<keyword evidence="2" id="KW-1185">Reference proteome</keyword>
<dbReference type="RefSeq" id="WP_175440179.1">
    <property type="nucleotide sequence ID" value="NZ_FMHT01000003.1"/>
</dbReference>
<dbReference type="STRING" id="145857.GA0070616_4577"/>
<gene>
    <name evidence="1" type="ORF">GA0070616_4577</name>
</gene>
<evidence type="ECO:0000313" key="2">
    <source>
        <dbReference type="Proteomes" id="UP000199699"/>
    </source>
</evidence>
<protein>
    <submittedName>
        <fullName evidence="1">Uncharacterized protein</fullName>
    </submittedName>
</protein>
<reference evidence="1 2" key="1">
    <citation type="submission" date="2016-06" db="EMBL/GenBank/DDBJ databases">
        <authorList>
            <person name="Kjaerup R.B."/>
            <person name="Dalgaard T.S."/>
            <person name="Juul-Madsen H.R."/>
        </authorList>
    </citation>
    <scope>NUCLEOTIDE SEQUENCE [LARGE SCALE GENOMIC DNA]</scope>
    <source>
        <strain evidence="1 2">DSM 43818</strain>
    </source>
</reference>
<evidence type="ECO:0000313" key="1">
    <source>
        <dbReference type="EMBL" id="SCL32875.1"/>
    </source>
</evidence>